<dbReference type="SUPFAM" id="SSF51126">
    <property type="entry name" value="Pectin lyase-like"/>
    <property type="match status" value="1"/>
</dbReference>
<evidence type="ECO:0000313" key="7">
    <source>
        <dbReference type="Proteomes" id="UP000695562"/>
    </source>
</evidence>
<dbReference type="InterPro" id="IPR020864">
    <property type="entry name" value="MACPF"/>
</dbReference>
<dbReference type="PANTHER" id="PTHR46096">
    <property type="entry name" value="PERFORIN-1"/>
    <property type="match status" value="1"/>
</dbReference>
<accession>A0A8J4PX90</accession>
<feature type="region of interest" description="Disordered" evidence="2">
    <location>
        <begin position="744"/>
        <end position="769"/>
    </location>
</feature>
<dbReference type="GO" id="GO:0022829">
    <property type="term" value="F:wide pore channel activity"/>
    <property type="evidence" value="ECO:0007669"/>
    <property type="project" value="TreeGrafter"/>
</dbReference>
<dbReference type="OrthoDB" id="21110at2759"/>
<dbReference type="PROSITE" id="PS51412">
    <property type="entry name" value="MACPF_2"/>
    <property type="match status" value="1"/>
</dbReference>
<dbReference type="Proteomes" id="UP000695562">
    <property type="component" value="Unassembled WGS sequence"/>
</dbReference>
<evidence type="ECO:0000256" key="1">
    <source>
        <dbReference type="ARBA" id="ARBA00022729"/>
    </source>
</evidence>
<protein>
    <recommendedName>
        <fullName evidence="8">MACPF domain-containing protein</fullName>
    </recommendedName>
</protein>
<evidence type="ECO:0000259" key="4">
    <source>
        <dbReference type="PROSITE" id="PS51412"/>
    </source>
</evidence>
<dbReference type="PROSITE" id="PS51820">
    <property type="entry name" value="PA14"/>
    <property type="match status" value="1"/>
</dbReference>
<comment type="caution">
    <text evidence="6">The sequence shown here is derived from an EMBL/GenBank/DDBJ whole genome shotgun (WGS) entry which is preliminary data.</text>
</comment>
<evidence type="ECO:0000259" key="5">
    <source>
        <dbReference type="PROSITE" id="PS51820"/>
    </source>
</evidence>
<feature type="chain" id="PRO_5035162483" description="MACPF domain-containing protein" evidence="3">
    <location>
        <begin position="22"/>
        <end position="1125"/>
    </location>
</feature>
<dbReference type="Pfam" id="PF01823">
    <property type="entry name" value="MACPF"/>
    <property type="match status" value="1"/>
</dbReference>
<feature type="domain" description="PA14" evidence="5">
    <location>
        <begin position="302"/>
        <end position="450"/>
    </location>
</feature>
<gene>
    <name evidence="6" type="ORF">CYY_005006</name>
</gene>
<keyword evidence="7" id="KW-1185">Reference proteome</keyword>
<dbReference type="InterPro" id="IPR011050">
    <property type="entry name" value="Pectin_lyase_fold/virulence"/>
</dbReference>
<organism evidence="6 7">
    <name type="scientific">Polysphondylium violaceum</name>
    <dbReference type="NCBI Taxonomy" id="133409"/>
    <lineage>
        <taxon>Eukaryota</taxon>
        <taxon>Amoebozoa</taxon>
        <taxon>Evosea</taxon>
        <taxon>Eumycetozoa</taxon>
        <taxon>Dictyostelia</taxon>
        <taxon>Dictyosteliales</taxon>
        <taxon>Dictyosteliaceae</taxon>
        <taxon>Polysphondylium</taxon>
    </lineage>
</organism>
<evidence type="ECO:0000256" key="2">
    <source>
        <dbReference type="SAM" id="MobiDB-lite"/>
    </source>
</evidence>
<feature type="compositionally biased region" description="Polar residues" evidence="2">
    <location>
        <begin position="759"/>
        <end position="769"/>
    </location>
</feature>
<evidence type="ECO:0000313" key="6">
    <source>
        <dbReference type="EMBL" id="KAF2073689.1"/>
    </source>
</evidence>
<dbReference type="InterPro" id="IPR037524">
    <property type="entry name" value="PA14/GLEYA"/>
</dbReference>
<dbReference type="EMBL" id="AJWJ01000189">
    <property type="protein sequence ID" value="KAF2073689.1"/>
    <property type="molecule type" value="Genomic_DNA"/>
</dbReference>
<keyword evidence="1 3" id="KW-0732">Signal</keyword>
<dbReference type="AlphaFoldDB" id="A0A8J4PX90"/>
<dbReference type="PANTHER" id="PTHR46096:SF3">
    <property type="entry name" value="PERFORIN-1"/>
    <property type="match status" value="1"/>
</dbReference>
<sequence>MNYLVYSLSLLLLLVFYPSHGHLGQSNFVNYYLDSTSTCVSNCGGSEDQAFSNFKEAISSISNNKDSIIPYLNVNQGDYFGIENNGIKITIDINIVSTKGSLETTIDCQGRGSGFVVEGPISFTLIGFTIKGCNAGKGAAIHSSNLITELEDIVFIENTARVGSAIYSSSKIFNMDSCMFYLNKGGFSVHFTNVSSDISNSQFNMNANDVYCEGGNIISSESQFGSTCNSCSILGIKFGSDICGSSKTSNPCNFDGVCQKWIENFNNCPADCPFRTLCKIDGVCHSKNGENAINCPSDCDSDSHPGWKLESFDFQVEKPSESVAIFEDSPKKVDSVFLPFCNVRSFMAKKYDPVSGRISSNVIVSKDGDYYFRLATENIGAIVFVNGRVLFDTFSFHLKDFSSERKLILVQDAVTFIEVVFTSHSSNQRNIALDWRHESKSEYQPIPSFFTSLSEKFYCGDGKCNEKIPENCLVDCHSHIEKICPGQSPPAKLQDFYGDTTNDITENLLNNQYIFSLPGISFMSHGLDLRTGETNTAPLFELSYCDNTSFSIIQDPYRGLVYSVPSGLFAQVAPKCTMDSTTKTYSNSKHMASEESKDMSLDVSASGGGGTAFVQVSVSASLSLSKSTKSASDTESKKDGSISKTTISCETTKVHIVEHRFHPKFIQEVSNSFVDGDPNNSNLNLQKVIKKYGSTYLKFATFGGKIEVITVVDHSFSSIKSSSEVANSMEMSVSAQVSSKVLSGSVSSTQGRDSKTDTAEQNTFEDNSERSTMQIYGGQPGSYGKEDPNSFATWAKTVDLVPYPIDFKVGYVADILPDSWFFKDGHSVKMAWLLNEWRLFKDYLKDREFKYIKYEDHLEEEQLKRSHTIYHMTFKITESFDLEITNSKSKVFFFKNVKKFGATLQENMIIDYDDTKGVSCMKFIALGNYPKNKHGITKVGDTYYHTPVDNFQAYNIFTSRYYNFTKSVDSVTYQIEPAPFGKVILNFNKLTTHSNNQAANVDLMLYGTLGKIKYSINMLKPPLMPIELDAGYYLGKILGISFKYFTDPNASFKDYIIRFESLIVIQGCPEQISSLCVPKNNYYNSQTGFVNSFEAWRKPQGENLITIPYSETQQSVWVRIEPLGS</sequence>
<dbReference type="GO" id="GO:0051607">
    <property type="term" value="P:defense response to virus"/>
    <property type="evidence" value="ECO:0007669"/>
    <property type="project" value="TreeGrafter"/>
</dbReference>
<dbReference type="GO" id="GO:0016020">
    <property type="term" value="C:membrane"/>
    <property type="evidence" value="ECO:0007669"/>
    <property type="project" value="TreeGrafter"/>
</dbReference>
<evidence type="ECO:0008006" key="8">
    <source>
        <dbReference type="Google" id="ProtNLM"/>
    </source>
</evidence>
<reference evidence="6" key="1">
    <citation type="submission" date="2020-01" db="EMBL/GenBank/DDBJ databases">
        <title>Development of genomics and gene disruption for Polysphondylium violaceum indicates a role for the polyketide synthase stlB in stalk morphogenesis.</title>
        <authorList>
            <person name="Narita B."/>
            <person name="Kawabe Y."/>
            <person name="Kin K."/>
            <person name="Saito T."/>
            <person name="Gibbs R."/>
            <person name="Kuspa A."/>
            <person name="Muzny D."/>
            <person name="Queller D."/>
            <person name="Richards S."/>
            <person name="Strassman J."/>
            <person name="Sucgang R."/>
            <person name="Worley K."/>
            <person name="Schaap P."/>
        </authorList>
    </citation>
    <scope>NUCLEOTIDE SEQUENCE</scope>
    <source>
        <strain evidence="6">QSvi11</strain>
    </source>
</reference>
<feature type="signal peptide" evidence="3">
    <location>
        <begin position="1"/>
        <end position="21"/>
    </location>
</feature>
<dbReference type="InterPro" id="IPR052784">
    <property type="entry name" value="Perforin-1_pore-forming"/>
</dbReference>
<evidence type="ECO:0000256" key="3">
    <source>
        <dbReference type="SAM" id="SignalP"/>
    </source>
</evidence>
<name>A0A8J4PX90_9MYCE</name>
<proteinExistence type="predicted"/>
<feature type="domain" description="MACPF" evidence="4">
    <location>
        <begin position="505"/>
        <end position="851"/>
    </location>
</feature>